<keyword evidence="3" id="KW-1185">Reference proteome</keyword>
<gene>
    <name evidence="2" type="ORF">NtB2_01453</name>
</gene>
<reference evidence="2 3" key="1">
    <citation type="journal article" date="2018" name="Genome Announc.">
        <title>Draft Genome Sequence of Lactococcus sp. Strain NtB2 (JCM 32569), Isolated from the Gut of the Higher Termite Nasutitermes takasagoensis.</title>
        <authorList>
            <person name="Noda S."/>
            <person name="Aihara C."/>
            <person name="Yuki M."/>
            <person name="Ohkuma M."/>
        </authorList>
    </citation>
    <scope>NUCLEOTIDE SEQUENCE [LARGE SCALE GENOMIC DNA]</scope>
    <source>
        <strain evidence="2 3">NtB2</strain>
    </source>
</reference>
<dbReference type="RefSeq" id="WP_109246265.1">
    <property type="nucleotide sequence ID" value="NZ_BFFO01000009.1"/>
</dbReference>
<organism evidence="2 3">
    <name type="scientific">Lactococcus termiticola</name>
    <dbReference type="NCBI Taxonomy" id="2169526"/>
    <lineage>
        <taxon>Bacteria</taxon>
        <taxon>Bacillati</taxon>
        <taxon>Bacillota</taxon>
        <taxon>Bacilli</taxon>
        <taxon>Lactobacillales</taxon>
        <taxon>Streptococcaceae</taxon>
        <taxon>Lactococcus</taxon>
    </lineage>
</organism>
<dbReference type="InterPro" id="IPR010982">
    <property type="entry name" value="Lambda_DNA-bd_dom_sf"/>
</dbReference>
<dbReference type="EMBL" id="BFFO01000009">
    <property type="protein sequence ID" value="GBG97314.1"/>
    <property type="molecule type" value="Genomic_DNA"/>
</dbReference>
<accession>A0A2R5HH30</accession>
<feature type="domain" description="HTH cro/C1-type" evidence="1">
    <location>
        <begin position="3"/>
        <end position="58"/>
    </location>
</feature>
<dbReference type="Pfam" id="PF02486">
    <property type="entry name" value="Rep_trans"/>
    <property type="match status" value="1"/>
</dbReference>
<dbReference type="PROSITE" id="PS50943">
    <property type="entry name" value="HTH_CROC1"/>
    <property type="match status" value="1"/>
</dbReference>
<sequence length="399" mass="47216">MDLKTIRQSKGFTQKNMAQVLQISEVYYKMLEKGKRPLTAELEEKIKSAFHFKRTEAFKLEAKFDWIALHFRCTNAKQVVKKILHLPLQQFSEADYVRKHYDKRYYYGHIEVSESKEERQGVLIELTGQACREMEAILAEQAREWYDLFNDCIVYENQLKKQGSKPESSQAFFNVTRLDIALDEYVSEAGNYDLNDLAKKIDEGLAQSRKRKFSITRSGQFSDVKETGITIYVGSASNSVFLRFYRKDAEQAKKLQMSISAVREQYGFYNRYEVVLRHEKSDGFIRDYVANYWDIAQRAVGIINDNVMVFSDWDGHLDEEWYDVMNSYEAYHFTTAPKALNLSQTWIWAEKSVFPTMKLLLQDNPKKYHKLMHEAEIPKRYEMYLYDKMKRDGKIPQRW</sequence>
<evidence type="ECO:0000313" key="3">
    <source>
        <dbReference type="Proteomes" id="UP000245021"/>
    </source>
</evidence>
<dbReference type="Pfam" id="PF01381">
    <property type="entry name" value="HTH_3"/>
    <property type="match status" value="1"/>
</dbReference>
<dbReference type="Proteomes" id="UP000245021">
    <property type="component" value="Unassembled WGS sequence"/>
</dbReference>
<dbReference type="CDD" id="cd00093">
    <property type="entry name" value="HTH_XRE"/>
    <property type="match status" value="1"/>
</dbReference>
<evidence type="ECO:0000313" key="2">
    <source>
        <dbReference type="EMBL" id="GBG97314.1"/>
    </source>
</evidence>
<evidence type="ECO:0000259" key="1">
    <source>
        <dbReference type="PROSITE" id="PS50943"/>
    </source>
</evidence>
<protein>
    <submittedName>
        <fullName evidence="2">Cro/Cl family transcriptional regulator</fullName>
    </submittedName>
</protein>
<comment type="caution">
    <text evidence="2">The sequence shown here is derived from an EMBL/GenBank/DDBJ whole genome shotgun (WGS) entry which is preliminary data.</text>
</comment>
<dbReference type="Pfam" id="PF18106">
    <property type="entry name" value="Rol_Rep_N"/>
    <property type="match status" value="1"/>
</dbReference>
<dbReference type="InterPro" id="IPR003491">
    <property type="entry name" value="REP-like_C"/>
</dbReference>
<name>A0A2R5HH30_9LACT</name>
<dbReference type="InterPro" id="IPR040819">
    <property type="entry name" value="Rol_Rep_N"/>
</dbReference>
<dbReference type="GO" id="GO:0003677">
    <property type="term" value="F:DNA binding"/>
    <property type="evidence" value="ECO:0007669"/>
    <property type="project" value="InterPro"/>
</dbReference>
<dbReference type="SUPFAM" id="SSF47413">
    <property type="entry name" value="lambda repressor-like DNA-binding domains"/>
    <property type="match status" value="1"/>
</dbReference>
<dbReference type="AlphaFoldDB" id="A0A2R5HH30"/>
<dbReference type="OrthoDB" id="2067664at2"/>
<proteinExistence type="predicted"/>
<dbReference type="InterPro" id="IPR001387">
    <property type="entry name" value="Cro/C1-type_HTH"/>
</dbReference>
<dbReference type="Gene3D" id="1.10.260.40">
    <property type="entry name" value="lambda repressor-like DNA-binding domains"/>
    <property type="match status" value="1"/>
</dbReference>